<protein>
    <recommendedName>
        <fullName evidence="4">Rhodanese domain-containing protein</fullName>
    </recommendedName>
</protein>
<dbReference type="Proteomes" id="UP000006698">
    <property type="component" value="Chromosome"/>
</dbReference>
<dbReference type="GO" id="GO:0008641">
    <property type="term" value="F:ubiquitin-like modifier activating enzyme activity"/>
    <property type="evidence" value="ECO:0007669"/>
    <property type="project" value="InterPro"/>
</dbReference>
<feature type="domain" description="Rhodanese" evidence="4">
    <location>
        <begin position="293"/>
        <end position="377"/>
    </location>
</feature>
<feature type="cross-link" description="Glycyl cysteine dithioester (Cys-Gly) (interchain with G-Cter in ThiS)" evidence="3">
    <location>
        <position position="211"/>
    </location>
</feature>
<evidence type="ECO:0000313" key="5">
    <source>
        <dbReference type="EMBL" id="BAF54925.1"/>
    </source>
</evidence>
<dbReference type="EMBL" id="AP009044">
    <property type="protein sequence ID" value="BAF54925.1"/>
    <property type="molecule type" value="Genomic_DNA"/>
</dbReference>
<dbReference type="PANTHER" id="PTHR10953:SF102">
    <property type="entry name" value="ADENYLYLTRANSFERASE AND SULFURTRANSFERASE MOCS3"/>
    <property type="match status" value="1"/>
</dbReference>
<dbReference type="GO" id="GO:0004792">
    <property type="term" value="F:thiosulfate-cyanide sulfurtransferase activity"/>
    <property type="evidence" value="ECO:0007669"/>
    <property type="project" value="TreeGrafter"/>
</dbReference>
<feature type="active site" description="Glycyl persulfide ester intermediate" evidence="1">
    <location>
        <position position="211"/>
    </location>
</feature>
<dbReference type="Pfam" id="PF00899">
    <property type="entry name" value="ThiF"/>
    <property type="match status" value="1"/>
</dbReference>
<feature type="binding site" evidence="2">
    <location>
        <position position="106"/>
    </location>
    <ligand>
        <name>ATP</name>
        <dbReference type="ChEBI" id="CHEBI:30616"/>
    </ligand>
</feature>
<proteinExistence type="predicted"/>
<dbReference type="Gene3D" id="3.40.250.10">
    <property type="entry name" value="Rhodanese-like domain"/>
    <property type="match status" value="1"/>
</dbReference>
<dbReference type="InterPro" id="IPR045886">
    <property type="entry name" value="ThiF/MoeB/HesA"/>
</dbReference>
<dbReference type="GO" id="GO:0016779">
    <property type="term" value="F:nucleotidyltransferase activity"/>
    <property type="evidence" value="ECO:0007669"/>
    <property type="project" value="TreeGrafter"/>
</dbReference>
<reference evidence="5" key="1">
    <citation type="journal article" date="2007" name="Microbiology">
        <title>Comparative analysis of the Corynebacterium glutamicum group and complete genome sequence of strain R.</title>
        <authorList>
            <person name="Yukawa H."/>
            <person name="Omumasaba C.A."/>
            <person name="Nonaka H."/>
            <person name="Kos P."/>
            <person name="Okai N."/>
            <person name="Suzuki N."/>
            <person name="Suda M."/>
            <person name="Tsuge Y."/>
            <person name="Watanabe J."/>
            <person name="Ikeda Y."/>
            <person name="Vertes A.A."/>
            <person name="Inui M."/>
        </authorList>
    </citation>
    <scope>NUCLEOTIDE SEQUENCE</scope>
    <source>
        <strain evidence="5">R</strain>
    </source>
</reference>
<keyword evidence="2" id="KW-0067">ATP-binding</keyword>
<dbReference type="InterPro" id="IPR000594">
    <property type="entry name" value="ThiF_NAD_FAD-bd"/>
</dbReference>
<dbReference type="AlphaFoldDB" id="A0AB72VC51"/>
<dbReference type="GO" id="GO:0005737">
    <property type="term" value="C:cytoplasm"/>
    <property type="evidence" value="ECO:0007669"/>
    <property type="project" value="TreeGrafter"/>
</dbReference>
<keyword evidence="2" id="KW-0547">Nucleotide-binding</keyword>
<evidence type="ECO:0000256" key="3">
    <source>
        <dbReference type="PIRSR" id="PIRSR612731-4"/>
    </source>
</evidence>
<sequence length="378" mass="40585">MRWPHQVLKVWHPGRSRCFNMAQLPTSELHRTARQLALPGYGIEQQERLFNAHVLVIGAGGLGCPVMQSLASAGVGTITVIDDDTVDISNIHRQILFGASDVGRPKVEVAAERLKELQPDITVNALHERITPENACELLNSVDLVLDGSDSFSTKYLVSDAAEITGTPLIWATVLRFHGELALFNSGPDHRGVGLRDVFPEQPSADFVPDCATAGVLGATTAIIGALMATHAIGFLTEIGDVQPGTILSYDAFPATTRRFRVSADPARPLVTRLRASYEAARTDTTSLIDATLNGSLTALDIREAHEVLLKDLPEGATSLKLPLSHISSDDDVLEALSAIDGDILVYCASGIRSSDFIDKYSHLGHNFVNLPGGVNAL</sequence>
<evidence type="ECO:0000259" key="4">
    <source>
        <dbReference type="PROSITE" id="PS50206"/>
    </source>
</evidence>
<organism evidence="5">
    <name type="scientific">Corynebacterium glutamicum (strain R)</name>
    <dbReference type="NCBI Taxonomy" id="340322"/>
    <lineage>
        <taxon>Bacteria</taxon>
        <taxon>Bacillati</taxon>
        <taxon>Actinomycetota</taxon>
        <taxon>Actinomycetes</taxon>
        <taxon>Mycobacteriales</taxon>
        <taxon>Corynebacteriaceae</taxon>
        <taxon>Corynebacterium</taxon>
    </lineage>
</organism>
<dbReference type="NCBIfam" id="TIGR02356">
    <property type="entry name" value="adenyl_thiF"/>
    <property type="match status" value="1"/>
</dbReference>
<dbReference type="InterPro" id="IPR012731">
    <property type="entry name" value="Adenyl_ThiF"/>
</dbReference>
<feature type="binding site" evidence="2">
    <location>
        <position position="82"/>
    </location>
    <ligand>
        <name>ATP</name>
        <dbReference type="ChEBI" id="CHEBI:30616"/>
    </ligand>
</feature>
<evidence type="ECO:0000256" key="2">
    <source>
        <dbReference type="PIRSR" id="PIRSR612731-2"/>
    </source>
</evidence>
<dbReference type="SUPFAM" id="SSF69572">
    <property type="entry name" value="Activating enzymes of the ubiquitin-like proteins"/>
    <property type="match status" value="1"/>
</dbReference>
<feature type="binding site" evidence="2">
    <location>
        <position position="130"/>
    </location>
    <ligand>
        <name>ATP</name>
        <dbReference type="ChEBI" id="CHEBI:30616"/>
    </ligand>
</feature>
<dbReference type="InterPro" id="IPR001763">
    <property type="entry name" value="Rhodanese-like_dom"/>
</dbReference>
<evidence type="ECO:0000256" key="1">
    <source>
        <dbReference type="PIRSR" id="PIRSR612731-1"/>
    </source>
</evidence>
<gene>
    <name evidence="5" type="ordered locus">cgR_1930</name>
</gene>
<dbReference type="SUPFAM" id="SSF52821">
    <property type="entry name" value="Rhodanese/Cell cycle control phosphatase"/>
    <property type="match status" value="1"/>
</dbReference>
<dbReference type="CDD" id="cd00158">
    <property type="entry name" value="RHOD"/>
    <property type="match status" value="1"/>
</dbReference>
<dbReference type="InterPro" id="IPR036873">
    <property type="entry name" value="Rhodanese-like_dom_sf"/>
</dbReference>
<feature type="binding site" evidence="2">
    <location>
        <begin position="150"/>
        <end position="154"/>
    </location>
    <ligand>
        <name>ATP</name>
        <dbReference type="ChEBI" id="CHEBI:30616"/>
    </ligand>
</feature>
<feature type="binding site" evidence="2">
    <location>
        <position position="61"/>
    </location>
    <ligand>
        <name>ATP</name>
        <dbReference type="ChEBI" id="CHEBI:30616"/>
    </ligand>
</feature>
<accession>A0AB72VC51</accession>
<feature type="binding site" evidence="2">
    <location>
        <position position="93"/>
    </location>
    <ligand>
        <name>ATP</name>
        <dbReference type="ChEBI" id="CHEBI:30616"/>
    </ligand>
</feature>
<dbReference type="CDD" id="cd00757">
    <property type="entry name" value="ThiF_MoeB_HesA_family"/>
    <property type="match status" value="1"/>
</dbReference>
<dbReference type="KEGG" id="cgt:cgR_1930"/>
<dbReference type="NCBIfam" id="NF004111">
    <property type="entry name" value="PRK05600.1"/>
    <property type="match status" value="1"/>
</dbReference>
<dbReference type="PANTHER" id="PTHR10953">
    <property type="entry name" value="UBIQUITIN-ACTIVATING ENZYME E1"/>
    <property type="match status" value="1"/>
</dbReference>
<feature type="binding site" evidence="2">
    <location>
        <position position="34"/>
    </location>
    <ligand>
        <name>ATP</name>
        <dbReference type="ChEBI" id="CHEBI:30616"/>
    </ligand>
</feature>
<dbReference type="GO" id="GO:0005524">
    <property type="term" value="F:ATP binding"/>
    <property type="evidence" value="ECO:0007669"/>
    <property type="project" value="UniProtKB-KW"/>
</dbReference>
<name>A0AB72VC51_CORGB</name>
<dbReference type="Gene3D" id="3.40.50.720">
    <property type="entry name" value="NAD(P)-binding Rossmann-like Domain"/>
    <property type="match status" value="1"/>
</dbReference>
<dbReference type="InterPro" id="IPR035985">
    <property type="entry name" value="Ubiquitin-activating_enz"/>
</dbReference>
<dbReference type="PROSITE" id="PS50206">
    <property type="entry name" value="RHODANESE_3"/>
    <property type="match status" value="1"/>
</dbReference>